<feature type="zinc finger region" description="dksA C4-type" evidence="1">
    <location>
        <begin position="88"/>
        <end position="112"/>
    </location>
</feature>
<reference evidence="2 3" key="1">
    <citation type="submission" date="2020-04" db="EMBL/GenBank/DDBJ databases">
        <title>MicrobeNet Type strains.</title>
        <authorList>
            <person name="Nicholson A.C."/>
        </authorList>
    </citation>
    <scope>NUCLEOTIDE SEQUENCE [LARGE SCALE GENOMIC DNA]</scope>
    <source>
        <strain evidence="2 3">DSM 44956</strain>
    </source>
</reference>
<dbReference type="AlphaFoldDB" id="A0A7X6LA48"/>
<gene>
    <name evidence="2" type="ORF">HGB38_31280</name>
</gene>
<evidence type="ECO:0000313" key="3">
    <source>
        <dbReference type="Proteomes" id="UP000540698"/>
    </source>
</evidence>
<comment type="caution">
    <text evidence="2">The sequence shown here is derived from an EMBL/GenBank/DDBJ whole genome shotgun (WGS) entry which is preliminary data.</text>
</comment>
<dbReference type="EMBL" id="JAAXOS010000019">
    <property type="protein sequence ID" value="NKY30663.1"/>
    <property type="molecule type" value="Genomic_DNA"/>
</dbReference>
<organism evidence="2 3">
    <name type="scientific">Nocardia gamkensis</name>
    <dbReference type="NCBI Taxonomy" id="352869"/>
    <lineage>
        <taxon>Bacteria</taxon>
        <taxon>Bacillati</taxon>
        <taxon>Actinomycetota</taxon>
        <taxon>Actinomycetes</taxon>
        <taxon>Mycobacteriales</taxon>
        <taxon>Nocardiaceae</taxon>
        <taxon>Nocardia</taxon>
    </lineage>
</organism>
<dbReference type="PANTHER" id="PTHR33823">
    <property type="entry name" value="RNA POLYMERASE-BINDING TRANSCRIPTION FACTOR DKSA-RELATED"/>
    <property type="match status" value="1"/>
</dbReference>
<evidence type="ECO:0000313" key="2">
    <source>
        <dbReference type="EMBL" id="NKY30663.1"/>
    </source>
</evidence>
<accession>A0A7X6LA48</accession>
<dbReference type="RefSeq" id="WP_062970447.1">
    <property type="nucleotide sequence ID" value="NZ_JAAXOS010000019.1"/>
</dbReference>
<evidence type="ECO:0000256" key="1">
    <source>
        <dbReference type="PROSITE-ProRule" id="PRU00510"/>
    </source>
</evidence>
<protein>
    <recommendedName>
        <fullName evidence="4">DksA C4-type domain-containing protein</fullName>
    </recommendedName>
</protein>
<evidence type="ECO:0008006" key="4">
    <source>
        <dbReference type="Google" id="ProtNLM"/>
    </source>
</evidence>
<proteinExistence type="predicted"/>
<sequence length="137" mass="15543">MTTAHTASPERLSDHLPALRAGLDQQRRFRVRQLAELEAEIDRAAEPTDAAEMARRQVAEKLAVAARHALADIDGTISLITSGRYGRCRGCDTEIPIHLLRVIRTTQWCLDCRRHLPAFDGSRSLRRRRGTRPPRIR</sequence>
<dbReference type="Proteomes" id="UP000540698">
    <property type="component" value="Unassembled WGS sequence"/>
</dbReference>
<dbReference type="Gene3D" id="1.20.120.910">
    <property type="entry name" value="DksA, coiled-coil domain"/>
    <property type="match status" value="1"/>
</dbReference>
<dbReference type="PROSITE" id="PS51128">
    <property type="entry name" value="ZF_DKSA_2"/>
    <property type="match status" value="1"/>
</dbReference>
<dbReference type="PANTHER" id="PTHR33823:SF4">
    <property type="entry name" value="GENERAL STRESS PROTEIN 16O"/>
    <property type="match status" value="1"/>
</dbReference>
<name>A0A7X6LA48_9NOCA</name>
<keyword evidence="3" id="KW-1185">Reference proteome</keyword>